<evidence type="ECO:0000259" key="5">
    <source>
        <dbReference type="PROSITE" id="PS51078"/>
    </source>
</evidence>
<dbReference type="Proteomes" id="UP000283128">
    <property type="component" value="Unassembled WGS sequence"/>
</dbReference>
<dbReference type="SUPFAM" id="SSF46785">
    <property type="entry name" value="Winged helix' DNA-binding domain"/>
    <property type="match status" value="1"/>
</dbReference>
<gene>
    <name evidence="6" type="ORF">EOT10_19705</name>
</gene>
<dbReference type="PANTHER" id="PTHR30136:SF24">
    <property type="entry name" value="HTH-TYPE TRANSCRIPTIONAL REPRESSOR ALLR"/>
    <property type="match status" value="1"/>
</dbReference>
<dbReference type="InterPro" id="IPR050707">
    <property type="entry name" value="HTH_MetabolicPath_Reg"/>
</dbReference>
<dbReference type="Pfam" id="PF09339">
    <property type="entry name" value="HTH_IclR"/>
    <property type="match status" value="1"/>
</dbReference>
<dbReference type="GO" id="GO:0003677">
    <property type="term" value="F:DNA binding"/>
    <property type="evidence" value="ECO:0007669"/>
    <property type="project" value="UniProtKB-KW"/>
</dbReference>
<sequence length="267" mass="28722">MSDAATRPPAVTGPLDRALAVLRHMAGAHDATAVEIAEAAGTSRSTAYRLAERLTAWGFLARADEPGRWLLGPEALRLGLSVLSRSQVAQVAPELVRHLMELTRETSGVAIPLHDVMVFVHRELGTMARPAMTQVGTARPLHCTAVGKAWLSGLPGPQLAAKLEELRLRAYTPSTITTVPELERELAATRRRGWAVDDGELSPSIGSCAAVVFDPERQPVAAVSVWGPRERISQRMGRIGPLVASTADALTLRLSRPVEPEYRPSDA</sequence>
<dbReference type="InterPro" id="IPR036388">
    <property type="entry name" value="WH-like_DNA-bd_sf"/>
</dbReference>
<dbReference type="GO" id="GO:0003700">
    <property type="term" value="F:DNA-binding transcription factor activity"/>
    <property type="evidence" value="ECO:0007669"/>
    <property type="project" value="TreeGrafter"/>
</dbReference>
<dbReference type="GO" id="GO:0045892">
    <property type="term" value="P:negative regulation of DNA-templated transcription"/>
    <property type="evidence" value="ECO:0007669"/>
    <property type="project" value="TreeGrafter"/>
</dbReference>
<evidence type="ECO:0000256" key="2">
    <source>
        <dbReference type="ARBA" id="ARBA00023125"/>
    </source>
</evidence>
<dbReference type="SUPFAM" id="SSF55781">
    <property type="entry name" value="GAF domain-like"/>
    <property type="match status" value="1"/>
</dbReference>
<dbReference type="InterPro" id="IPR005471">
    <property type="entry name" value="Tscrpt_reg_IclR_N"/>
</dbReference>
<keyword evidence="2" id="KW-0238">DNA-binding</keyword>
<organism evidence="6 7">
    <name type="scientific">Streptomyces antnestii</name>
    <dbReference type="NCBI Taxonomy" id="2494256"/>
    <lineage>
        <taxon>Bacteria</taxon>
        <taxon>Bacillati</taxon>
        <taxon>Actinomycetota</taxon>
        <taxon>Actinomycetes</taxon>
        <taxon>Kitasatosporales</taxon>
        <taxon>Streptomycetaceae</taxon>
        <taxon>Streptomyces</taxon>
    </lineage>
</organism>
<dbReference type="PANTHER" id="PTHR30136">
    <property type="entry name" value="HELIX-TURN-HELIX TRANSCRIPTIONAL REGULATOR, ICLR FAMILY"/>
    <property type="match status" value="1"/>
</dbReference>
<evidence type="ECO:0000313" key="7">
    <source>
        <dbReference type="Proteomes" id="UP000283128"/>
    </source>
</evidence>
<dbReference type="OrthoDB" id="3734039at2"/>
<keyword evidence="7" id="KW-1185">Reference proteome</keyword>
<dbReference type="InterPro" id="IPR036390">
    <property type="entry name" value="WH_DNA-bd_sf"/>
</dbReference>
<feature type="domain" description="HTH iclR-type" evidence="4">
    <location>
        <begin position="12"/>
        <end position="73"/>
    </location>
</feature>
<dbReference type="InterPro" id="IPR014757">
    <property type="entry name" value="Tscrpt_reg_IclR_C"/>
</dbReference>
<feature type="domain" description="IclR-ED" evidence="5">
    <location>
        <begin position="74"/>
        <end position="256"/>
    </location>
</feature>
<protein>
    <submittedName>
        <fullName evidence="6">IclR family transcriptional regulator</fullName>
    </submittedName>
</protein>
<dbReference type="InterPro" id="IPR029016">
    <property type="entry name" value="GAF-like_dom_sf"/>
</dbReference>
<accession>A0A3S2VWV2</accession>
<dbReference type="Pfam" id="PF01614">
    <property type="entry name" value="IclR_C"/>
    <property type="match status" value="1"/>
</dbReference>
<dbReference type="AlphaFoldDB" id="A0A3S2VWV2"/>
<dbReference type="PROSITE" id="PS51077">
    <property type="entry name" value="HTH_ICLR"/>
    <property type="match status" value="1"/>
</dbReference>
<dbReference type="Gene3D" id="1.10.10.10">
    <property type="entry name" value="Winged helix-like DNA-binding domain superfamily/Winged helix DNA-binding domain"/>
    <property type="match status" value="1"/>
</dbReference>
<reference evidence="6 7" key="1">
    <citation type="submission" date="2019-01" db="EMBL/GenBank/DDBJ databases">
        <title>Genome sequences of Streptomyces and Rhizobium isolates collected from root and soil.</title>
        <authorList>
            <person name="Chhettri S."/>
            <person name="Sevigny J.L."/>
            <person name="Sen A."/>
            <person name="Ennis N."/>
            <person name="Tisa L."/>
        </authorList>
    </citation>
    <scope>NUCLEOTIDE SEQUENCE [LARGE SCALE GENOMIC DNA]</scope>
    <source>
        <strain evidence="6 7">San01</strain>
    </source>
</reference>
<dbReference type="EMBL" id="RZYA01000008">
    <property type="protein sequence ID" value="RVU23237.1"/>
    <property type="molecule type" value="Genomic_DNA"/>
</dbReference>
<evidence type="ECO:0000259" key="4">
    <source>
        <dbReference type="PROSITE" id="PS51077"/>
    </source>
</evidence>
<evidence type="ECO:0000256" key="1">
    <source>
        <dbReference type="ARBA" id="ARBA00023015"/>
    </source>
</evidence>
<dbReference type="RefSeq" id="WP_127829520.1">
    <property type="nucleotide sequence ID" value="NZ_RZYA01000008.1"/>
</dbReference>
<keyword evidence="3" id="KW-0804">Transcription</keyword>
<dbReference type="PROSITE" id="PS51078">
    <property type="entry name" value="ICLR_ED"/>
    <property type="match status" value="1"/>
</dbReference>
<name>A0A3S2VWV2_9ACTN</name>
<comment type="caution">
    <text evidence="6">The sequence shown here is derived from an EMBL/GenBank/DDBJ whole genome shotgun (WGS) entry which is preliminary data.</text>
</comment>
<dbReference type="Gene3D" id="3.30.450.40">
    <property type="match status" value="1"/>
</dbReference>
<dbReference type="SMART" id="SM00346">
    <property type="entry name" value="HTH_ICLR"/>
    <property type="match status" value="1"/>
</dbReference>
<keyword evidence="1" id="KW-0805">Transcription regulation</keyword>
<evidence type="ECO:0000313" key="6">
    <source>
        <dbReference type="EMBL" id="RVU23237.1"/>
    </source>
</evidence>
<evidence type="ECO:0000256" key="3">
    <source>
        <dbReference type="ARBA" id="ARBA00023163"/>
    </source>
</evidence>
<proteinExistence type="predicted"/>